<proteinExistence type="predicted"/>
<keyword evidence="4" id="KW-1185">Reference proteome</keyword>
<name>A0A6G0X076_9STRA</name>
<gene>
    <name evidence="3" type="ORF">Ae201684_009838</name>
</gene>
<feature type="compositionally biased region" description="Polar residues" evidence="2">
    <location>
        <begin position="320"/>
        <end position="329"/>
    </location>
</feature>
<dbReference type="PANTHER" id="PTHR37028:SF4">
    <property type="entry name" value="ALMS MOTIF DOMAIN-CONTAINING PROTEIN"/>
    <property type="match status" value="1"/>
</dbReference>
<protein>
    <submittedName>
        <fullName evidence="3">Uncharacterized protein</fullName>
    </submittedName>
</protein>
<feature type="coiled-coil region" evidence="1">
    <location>
        <begin position="146"/>
        <end position="173"/>
    </location>
</feature>
<sequence>MNKLKSGAISKAELFMQLSKLQPTNSVETASNLKQNTATAAENEQKALLQPLYDEHRAGVSHDQAKRISVQQLLASRGKSHTAVEEAPVSPTDISLEPTSMALAQPNANYQDEAMSEGSKSSQVDDYESPPRYGHYMDEDSFHARVSRWKQQKENLKEKLKQEQLEIELTECTFQPAINPKSQKVASKLRHQNTDSVAERLYKDVINYKLREELAMKTRQQEEEAEQRECTFRPHLSKSISSVRSKYKEPLYSKKFAAPTAPSPDMEECTFNPKINPIPKDMVAAQLYTQQNIFDRLSQPPQEVPEVEGSVISDRRTQNEDSLPQSDASCSGEAEAERKQKFQEFIRRQLAQEHERQRKLEEARKNRALAFKPNINKKSNEIMQQGRKGDFIERVAKYALRKEHEKLKKKSIKLMDPQCTFKPKINDVSAKRTPRSVTELSRGDLLKRETSQRLMKLRMEQHEMTQLTFKPAVNLAIPHVESKLKVVSDPENYVQRLQEHTLKLYEKQRKALQEQEIQEFSECTFKPQTIQVPSYISRIAKSMELTKAHKPQPRTPSRPEWK</sequence>
<dbReference type="AlphaFoldDB" id="A0A6G0X076"/>
<evidence type="ECO:0000256" key="1">
    <source>
        <dbReference type="SAM" id="Coils"/>
    </source>
</evidence>
<comment type="caution">
    <text evidence="3">The sequence shown here is derived from an EMBL/GenBank/DDBJ whole genome shotgun (WGS) entry which is preliminary data.</text>
</comment>
<dbReference type="EMBL" id="VJMJ01000124">
    <property type="protein sequence ID" value="KAF0733276.1"/>
    <property type="molecule type" value="Genomic_DNA"/>
</dbReference>
<feature type="region of interest" description="Disordered" evidence="2">
    <location>
        <begin position="297"/>
        <end position="336"/>
    </location>
</feature>
<dbReference type="Proteomes" id="UP000481153">
    <property type="component" value="Unassembled WGS sequence"/>
</dbReference>
<accession>A0A6G0X076</accession>
<evidence type="ECO:0000313" key="3">
    <source>
        <dbReference type="EMBL" id="KAF0733276.1"/>
    </source>
</evidence>
<evidence type="ECO:0000313" key="4">
    <source>
        <dbReference type="Proteomes" id="UP000481153"/>
    </source>
</evidence>
<reference evidence="3 4" key="1">
    <citation type="submission" date="2019-07" db="EMBL/GenBank/DDBJ databases">
        <title>Genomics analysis of Aphanomyces spp. identifies a new class of oomycete effector associated with host adaptation.</title>
        <authorList>
            <person name="Gaulin E."/>
        </authorList>
    </citation>
    <scope>NUCLEOTIDE SEQUENCE [LARGE SCALE GENOMIC DNA]</scope>
    <source>
        <strain evidence="3 4">ATCC 201684</strain>
    </source>
</reference>
<keyword evidence="1" id="KW-0175">Coiled coil</keyword>
<organism evidence="3 4">
    <name type="scientific">Aphanomyces euteiches</name>
    <dbReference type="NCBI Taxonomy" id="100861"/>
    <lineage>
        <taxon>Eukaryota</taxon>
        <taxon>Sar</taxon>
        <taxon>Stramenopiles</taxon>
        <taxon>Oomycota</taxon>
        <taxon>Saprolegniomycetes</taxon>
        <taxon>Saprolegniales</taxon>
        <taxon>Verrucalvaceae</taxon>
        <taxon>Aphanomyces</taxon>
    </lineage>
</organism>
<evidence type="ECO:0000256" key="2">
    <source>
        <dbReference type="SAM" id="MobiDB-lite"/>
    </source>
</evidence>
<dbReference type="VEuPathDB" id="FungiDB:AeMF1_002757"/>
<dbReference type="PANTHER" id="PTHR37028">
    <property type="entry name" value="UNNAMED PRODUCT-RELATED"/>
    <property type="match status" value="1"/>
</dbReference>